<name>A0ABT8CQS2_9FLAO</name>
<gene>
    <name evidence="1" type="ORF">QW060_05310</name>
    <name evidence="2" type="ORF">QW060_26090</name>
    <name evidence="3" type="ORF">QW060_26285</name>
</gene>
<evidence type="ECO:0000313" key="4">
    <source>
        <dbReference type="Proteomes" id="UP001242368"/>
    </source>
</evidence>
<dbReference type="EMBL" id="JAUFQU010000084">
    <property type="protein sequence ID" value="MDN3710339.1"/>
    <property type="molecule type" value="Genomic_DNA"/>
</dbReference>
<organism evidence="1 4">
    <name type="scientific">Paenimyroides ceti</name>
    <dbReference type="NCBI Taxonomy" id="395087"/>
    <lineage>
        <taxon>Bacteria</taxon>
        <taxon>Pseudomonadati</taxon>
        <taxon>Bacteroidota</taxon>
        <taxon>Flavobacteriia</taxon>
        <taxon>Flavobacteriales</taxon>
        <taxon>Flavobacteriaceae</taxon>
        <taxon>Paenimyroides</taxon>
    </lineage>
</organism>
<dbReference type="EMBL" id="JAUFQU010000083">
    <property type="protein sequence ID" value="MDN3710301.1"/>
    <property type="molecule type" value="Genomic_DNA"/>
</dbReference>
<dbReference type="Proteomes" id="UP001242368">
    <property type="component" value="Unassembled WGS sequence"/>
</dbReference>
<dbReference type="RefSeq" id="WP_290362613.1">
    <property type="nucleotide sequence ID" value="NZ_JAUFQU010000001.1"/>
</dbReference>
<evidence type="ECO:0000313" key="3">
    <source>
        <dbReference type="EMBL" id="MDN3710339.1"/>
    </source>
</evidence>
<reference evidence="1" key="1">
    <citation type="journal article" date="2014" name="Int. J. Syst. Evol. Microbiol.">
        <title>Complete genome of a new Firmicutes species belonging to the dominant human colonic microbiota ('Ruminococcus bicirculans') reveals two chromosomes and a selective capacity to utilize plant glucans.</title>
        <authorList>
            <consortium name="NISC Comparative Sequencing Program"/>
            <person name="Wegmann U."/>
            <person name="Louis P."/>
            <person name="Goesmann A."/>
            <person name="Henrissat B."/>
            <person name="Duncan S.H."/>
            <person name="Flint H.J."/>
        </authorList>
    </citation>
    <scope>NUCLEOTIDE SEQUENCE</scope>
    <source>
        <strain evidence="1">CECT 7184</strain>
    </source>
</reference>
<evidence type="ECO:0000313" key="2">
    <source>
        <dbReference type="EMBL" id="MDN3710301.1"/>
    </source>
</evidence>
<keyword evidence="4" id="KW-1185">Reference proteome</keyword>
<reference evidence="1" key="3">
    <citation type="submission" date="2023-06" db="EMBL/GenBank/DDBJ databases">
        <authorList>
            <person name="Lucena T."/>
            <person name="Sun Q."/>
        </authorList>
    </citation>
    <scope>NUCLEOTIDE SEQUENCE</scope>
    <source>
        <strain evidence="1">CECT 7184</strain>
    </source>
</reference>
<accession>A0ABT8CQS2</accession>
<sequence length="40" mass="4625">MTMMNKKANAQHRFGNMAADGILMNICAETNIWNFYELQC</sequence>
<protein>
    <submittedName>
        <fullName evidence="1">Uncharacterized protein</fullName>
    </submittedName>
</protein>
<proteinExistence type="predicted"/>
<dbReference type="EMBL" id="JAUFQU010000001">
    <property type="protein sequence ID" value="MDN3706545.1"/>
    <property type="molecule type" value="Genomic_DNA"/>
</dbReference>
<evidence type="ECO:0000313" key="1">
    <source>
        <dbReference type="EMBL" id="MDN3706545.1"/>
    </source>
</evidence>
<reference evidence="4" key="2">
    <citation type="journal article" date="2019" name="Int. J. Syst. Evol. Microbiol.">
        <title>The Global Catalogue of Microorganisms (GCM) 10K type strain sequencing project: providing services to taxonomists for standard genome sequencing and annotation.</title>
        <authorList>
            <consortium name="The Broad Institute Genomics Platform"/>
            <consortium name="The Broad Institute Genome Sequencing Center for Infectious Disease"/>
            <person name="Wu L."/>
            <person name="Ma J."/>
        </authorList>
    </citation>
    <scope>NUCLEOTIDE SEQUENCE [LARGE SCALE GENOMIC DNA]</scope>
    <source>
        <strain evidence="4">CECT 7184</strain>
    </source>
</reference>
<comment type="caution">
    <text evidence="1">The sequence shown here is derived from an EMBL/GenBank/DDBJ whole genome shotgun (WGS) entry which is preliminary data.</text>
</comment>